<sequence length="220" mass="24453">MALPPKFAGLKLDFAAPPSVSSTDDGGVSHTTHTLEIYLDYCCPFSAKIFRSLNGFVFPKIRANQEWAKSLSIIFRPQIQPWHPSSTLMHEAALAVLKIAPAKFWEFSGILFEEQTGYFDISVINELRNDTYKRLAKVAGKAGVDEQKVYDLLVIPDKPGPDGSLNNGNGVTNDVKVITKMNRLIGVHVTPTVVYDGVVQDVSSGWTEEQWQEWLTKNVV</sequence>
<evidence type="ECO:0008006" key="3">
    <source>
        <dbReference type="Google" id="ProtNLM"/>
    </source>
</evidence>
<dbReference type="AlphaFoldDB" id="A0AA39LBY5"/>
<evidence type="ECO:0000313" key="2">
    <source>
        <dbReference type="Proteomes" id="UP001175261"/>
    </source>
</evidence>
<proteinExistence type="predicted"/>
<dbReference type="EMBL" id="JAPDFR010000001">
    <property type="protein sequence ID" value="KAK0391622.1"/>
    <property type="molecule type" value="Genomic_DNA"/>
</dbReference>
<reference evidence="1" key="1">
    <citation type="submission" date="2022-10" db="EMBL/GenBank/DDBJ databases">
        <title>Determination and structural analysis of whole genome sequence of Sarocladium strictum F4-1.</title>
        <authorList>
            <person name="Hu L."/>
            <person name="Jiang Y."/>
        </authorList>
    </citation>
    <scope>NUCLEOTIDE SEQUENCE</scope>
    <source>
        <strain evidence="1">F4-1</strain>
    </source>
</reference>
<gene>
    <name evidence="1" type="ORF">NLU13_1122</name>
</gene>
<organism evidence="1 2">
    <name type="scientific">Sarocladium strictum</name>
    <name type="common">Black bundle disease fungus</name>
    <name type="synonym">Acremonium strictum</name>
    <dbReference type="NCBI Taxonomy" id="5046"/>
    <lineage>
        <taxon>Eukaryota</taxon>
        <taxon>Fungi</taxon>
        <taxon>Dikarya</taxon>
        <taxon>Ascomycota</taxon>
        <taxon>Pezizomycotina</taxon>
        <taxon>Sordariomycetes</taxon>
        <taxon>Hypocreomycetidae</taxon>
        <taxon>Hypocreales</taxon>
        <taxon>Sarocladiaceae</taxon>
        <taxon>Sarocladium</taxon>
    </lineage>
</organism>
<protein>
    <recommendedName>
        <fullName evidence="3">Thioredoxin-like fold domain-containing protein</fullName>
    </recommendedName>
</protein>
<accession>A0AA39LBY5</accession>
<dbReference type="SUPFAM" id="SSF52833">
    <property type="entry name" value="Thioredoxin-like"/>
    <property type="match status" value="1"/>
</dbReference>
<keyword evidence="2" id="KW-1185">Reference proteome</keyword>
<name>A0AA39LBY5_SARSR</name>
<dbReference type="Proteomes" id="UP001175261">
    <property type="component" value="Unassembled WGS sequence"/>
</dbReference>
<dbReference type="InterPro" id="IPR036249">
    <property type="entry name" value="Thioredoxin-like_sf"/>
</dbReference>
<evidence type="ECO:0000313" key="1">
    <source>
        <dbReference type="EMBL" id="KAK0391622.1"/>
    </source>
</evidence>
<comment type="caution">
    <text evidence="1">The sequence shown here is derived from an EMBL/GenBank/DDBJ whole genome shotgun (WGS) entry which is preliminary data.</text>
</comment>
<dbReference type="PANTHER" id="PTHR33875:SF2">
    <property type="entry name" value="ACR183CP"/>
    <property type="match status" value="1"/>
</dbReference>
<dbReference type="Gene3D" id="3.40.30.10">
    <property type="entry name" value="Glutaredoxin"/>
    <property type="match status" value="1"/>
</dbReference>
<dbReference type="PANTHER" id="PTHR33875">
    <property type="entry name" value="OS09G0542200 PROTEIN"/>
    <property type="match status" value="1"/>
</dbReference>